<evidence type="ECO:0000313" key="2">
    <source>
        <dbReference type="EMBL" id="CAD7275805.1"/>
    </source>
</evidence>
<accession>A0A7R9BKR5</accession>
<feature type="non-terminal residue" evidence="2">
    <location>
        <position position="1"/>
    </location>
</feature>
<dbReference type="AlphaFoldDB" id="A0A7R9BKR5"/>
<feature type="region of interest" description="Disordered" evidence="1">
    <location>
        <begin position="551"/>
        <end position="605"/>
    </location>
</feature>
<name>A0A7R9BKR5_9CRUS</name>
<evidence type="ECO:0000256" key="1">
    <source>
        <dbReference type="SAM" id="MobiDB-lite"/>
    </source>
</evidence>
<evidence type="ECO:0000313" key="3">
    <source>
        <dbReference type="Proteomes" id="UP000678499"/>
    </source>
</evidence>
<dbReference type="EMBL" id="OA882522">
    <property type="protein sequence ID" value="CAD7275805.1"/>
    <property type="molecule type" value="Genomic_DNA"/>
</dbReference>
<gene>
    <name evidence="2" type="ORF">NMOB1V02_LOCUS3591</name>
</gene>
<dbReference type="Proteomes" id="UP000678499">
    <property type="component" value="Unassembled WGS sequence"/>
</dbReference>
<organism evidence="2">
    <name type="scientific">Notodromas monacha</name>
    <dbReference type="NCBI Taxonomy" id="399045"/>
    <lineage>
        <taxon>Eukaryota</taxon>
        <taxon>Metazoa</taxon>
        <taxon>Ecdysozoa</taxon>
        <taxon>Arthropoda</taxon>
        <taxon>Crustacea</taxon>
        <taxon>Oligostraca</taxon>
        <taxon>Ostracoda</taxon>
        <taxon>Podocopa</taxon>
        <taxon>Podocopida</taxon>
        <taxon>Cypridocopina</taxon>
        <taxon>Cypridoidea</taxon>
        <taxon>Cyprididae</taxon>
        <taxon>Notodromas</taxon>
    </lineage>
</organism>
<reference evidence="2" key="1">
    <citation type="submission" date="2020-11" db="EMBL/GenBank/DDBJ databases">
        <authorList>
            <person name="Tran Van P."/>
        </authorList>
    </citation>
    <scope>NUCLEOTIDE SEQUENCE</scope>
</reference>
<proteinExistence type="predicted"/>
<keyword evidence="3" id="KW-1185">Reference proteome</keyword>
<sequence>MSRILSGECLEFISADVDISSYKDCVGNQVGFVGKPGTASVAGFNNPSKPPTVTAIPLSHQGVVQSGSCYTSSDYSSELYEDEEVYEGEPRAVVEWESQESGEFADFYDDEEVEEEEEFVEEEEEYEGEEDYEEYCGEETAESISWPETRSVGRIILERVPAVNRNTVHASGEALHRMEHEMAPRAQAGSIRSPELRATLPAIATVREPGEIILSADSRIAHQRLPQMVPRPNSPRMNWPRTSANAVIVRNPPPSMNAVITTTQGHRFFAPGREVLASNSPTLTQDTVRYITPRIRPQIAVTKPSEAGVEVSTGYKITELPTSNITINSSEMKPLAMVPPQRMRLTTSTAVGSRIGATMATSPAQRPGASVLYIHQGPGRVLSPTATVSQASTAQGAFLNQTRSVYHQVIPQRKPEVVSPVRGAIIQQNMPTRLEKPTFMPLDHIVIASGDSQRIVPIGKPGSIESRLNVPQQEKYTAYQIITPTPTNHAVSSRGSETMVELIPQNALKELGDDSTTRFVMSPGMLRTQVNMDECQAEDANAALAIPLSDLKKPKGAAKPRRPASANRGGRGGKGRGALSLEPGTVPPEHKAVPKPSAPARNRKKPAKVVIMHPAMQTGPQIVFNSLPTVQSAQCVANAPGAVNAVGTHSLSPAQNA</sequence>
<protein>
    <submittedName>
        <fullName evidence="2">Uncharacterized protein</fullName>
    </submittedName>
</protein>
<dbReference type="EMBL" id="CAJPEX010000485">
    <property type="protein sequence ID" value="CAG0915957.1"/>
    <property type="molecule type" value="Genomic_DNA"/>
</dbReference>